<keyword evidence="1" id="KW-0489">Methyltransferase</keyword>
<sequence length="523" mass="57940">MKGGHGLHSYSNNSTHQRGAIDAVKEVINEAIIEKLDINILSLPNKTFQIADMGCSTGPNTFIAIQNIVEVIENKYQCQLEFQVFFNDHVSNDFNTLFSSLPLNKQYYPMGVPGSFHGRLFPNASLHIVHSSYALEWLSQVPKEVKDKSSAAWNKGKIYYSSAGDETIKAYTEQFGKDMDCFLKCRAKEVLPGGLILLSFPGRLSETPHSQVFSNIAYDLLGSCLVEMANKGIISEEKVDTFNIPIYFTSPQEVEAAVERNGCFSVERVICIPQKKTQDSISTKAKAISSHMRAGMEALLKEHFGDEIMDQLFDNFLQQLHKSHAFQFGEFATEKKEKVQQFLMGLYDKFNVVRSQILNIEPLPSLTRVYGLVAQGERQQQLAASKGGNSLKGAAFATPKGNSKPSNSRPSTGNRDVSKLFVINVQGHDTLKRPILNYMALGLVEKNKKGRGKSANSSRIPADQCMTPSPVSGLMKEQYNQLISLLSLKNSKGVEPMANFAGKAVTFLQLIMSGYLILGLLII</sequence>
<dbReference type="Proteomes" id="UP000467840">
    <property type="component" value="Chromosome 6"/>
</dbReference>
<keyword evidence="6" id="KW-0472">Membrane</keyword>
<keyword evidence="2" id="KW-0808">Transferase</keyword>
<protein>
    <recommendedName>
        <fullName evidence="9">S-adenosylmethionine-dependent methyltransferase</fullName>
    </recommendedName>
</protein>
<evidence type="ECO:0000313" key="8">
    <source>
        <dbReference type="Proteomes" id="UP000467840"/>
    </source>
</evidence>
<dbReference type="GO" id="GO:0008168">
    <property type="term" value="F:methyltransferase activity"/>
    <property type="evidence" value="ECO:0007669"/>
    <property type="project" value="UniProtKB-KW"/>
</dbReference>
<evidence type="ECO:0000256" key="6">
    <source>
        <dbReference type="SAM" id="Phobius"/>
    </source>
</evidence>
<evidence type="ECO:0008006" key="9">
    <source>
        <dbReference type="Google" id="ProtNLM"/>
    </source>
</evidence>
<keyword evidence="6" id="KW-1133">Transmembrane helix</keyword>
<dbReference type="EMBL" id="JAAGAX010000004">
    <property type="protein sequence ID" value="KAF2317423.1"/>
    <property type="molecule type" value="Genomic_DNA"/>
</dbReference>
<keyword evidence="6" id="KW-0812">Transmembrane</keyword>
<keyword evidence="8" id="KW-1185">Reference proteome</keyword>
<dbReference type="Gene3D" id="3.40.50.150">
    <property type="entry name" value="Vaccinia Virus protein VP39"/>
    <property type="match status" value="1"/>
</dbReference>
<comment type="caution">
    <text evidence="7">The sequence shown here is derived from an EMBL/GenBank/DDBJ whole genome shotgun (WGS) entry which is preliminary data.</text>
</comment>
<dbReference type="GO" id="GO:0032259">
    <property type="term" value="P:methylation"/>
    <property type="evidence" value="ECO:0007669"/>
    <property type="project" value="UniProtKB-KW"/>
</dbReference>
<evidence type="ECO:0000256" key="5">
    <source>
        <dbReference type="SAM" id="MobiDB-lite"/>
    </source>
</evidence>
<dbReference type="Gene3D" id="1.10.1200.270">
    <property type="entry name" value="Methyltransferase, alpha-helical capping domain"/>
    <property type="match status" value="1"/>
</dbReference>
<dbReference type="GO" id="GO:0046872">
    <property type="term" value="F:metal ion binding"/>
    <property type="evidence" value="ECO:0007669"/>
    <property type="project" value="UniProtKB-KW"/>
</dbReference>
<dbReference type="PANTHER" id="PTHR31009">
    <property type="entry name" value="S-ADENOSYL-L-METHIONINE:CARBOXYL METHYLTRANSFERASE FAMILY PROTEIN"/>
    <property type="match status" value="1"/>
</dbReference>
<gene>
    <name evidence="7" type="ORF">GH714_022184</name>
</gene>
<organism evidence="7 8">
    <name type="scientific">Hevea brasiliensis</name>
    <name type="common">Para rubber tree</name>
    <name type="synonym">Siphonia brasiliensis</name>
    <dbReference type="NCBI Taxonomy" id="3981"/>
    <lineage>
        <taxon>Eukaryota</taxon>
        <taxon>Viridiplantae</taxon>
        <taxon>Streptophyta</taxon>
        <taxon>Embryophyta</taxon>
        <taxon>Tracheophyta</taxon>
        <taxon>Spermatophyta</taxon>
        <taxon>Magnoliopsida</taxon>
        <taxon>eudicotyledons</taxon>
        <taxon>Gunneridae</taxon>
        <taxon>Pentapetalae</taxon>
        <taxon>rosids</taxon>
        <taxon>fabids</taxon>
        <taxon>Malpighiales</taxon>
        <taxon>Euphorbiaceae</taxon>
        <taxon>Crotonoideae</taxon>
        <taxon>Micrandreae</taxon>
        <taxon>Hevea</taxon>
    </lineage>
</organism>
<evidence type="ECO:0000256" key="1">
    <source>
        <dbReference type="ARBA" id="ARBA00022603"/>
    </source>
</evidence>
<keyword evidence="4" id="KW-0460">Magnesium</keyword>
<evidence type="ECO:0000256" key="4">
    <source>
        <dbReference type="ARBA" id="ARBA00022842"/>
    </source>
</evidence>
<dbReference type="InterPro" id="IPR029063">
    <property type="entry name" value="SAM-dependent_MTases_sf"/>
</dbReference>
<reference evidence="7 8" key="1">
    <citation type="journal article" date="2020" name="Mol. Plant">
        <title>The Chromosome-Based Rubber Tree Genome Provides New Insights into Spurge Genome Evolution and Rubber Biosynthesis.</title>
        <authorList>
            <person name="Liu J."/>
            <person name="Shi C."/>
            <person name="Shi C.C."/>
            <person name="Li W."/>
            <person name="Zhang Q.J."/>
            <person name="Zhang Y."/>
            <person name="Li K."/>
            <person name="Lu H.F."/>
            <person name="Shi C."/>
            <person name="Zhu S.T."/>
            <person name="Xiao Z.Y."/>
            <person name="Nan H."/>
            <person name="Yue Y."/>
            <person name="Zhu X.G."/>
            <person name="Wu Y."/>
            <person name="Hong X.N."/>
            <person name="Fan G.Y."/>
            <person name="Tong Y."/>
            <person name="Zhang D."/>
            <person name="Mao C.L."/>
            <person name="Liu Y.L."/>
            <person name="Hao S.J."/>
            <person name="Liu W.Q."/>
            <person name="Lv M.Q."/>
            <person name="Zhang H.B."/>
            <person name="Liu Y."/>
            <person name="Hu-Tang G.R."/>
            <person name="Wang J.P."/>
            <person name="Wang J.H."/>
            <person name="Sun Y.H."/>
            <person name="Ni S.B."/>
            <person name="Chen W.B."/>
            <person name="Zhang X.C."/>
            <person name="Jiao Y.N."/>
            <person name="Eichler E.E."/>
            <person name="Li G.H."/>
            <person name="Liu X."/>
            <person name="Gao L.Z."/>
        </authorList>
    </citation>
    <scope>NUCLEOTIDE SEQUENCE [LARGE SCALE GENOMIC DNA]</scope>
    <source>
        <strain evidence="8">cv. GT1</strain>
        <tissue evidence="7">Leaf</tissue>
    </source>
</reference>
<evidence type="ECO:0000256" key="3">
    <source>
        <dbReference type="ARBA" id="ARBA00022723"/>
    </source>
</evidence>
<evidence type="ECO:0000256" key="2">
    <source>
        <dbReference type="ARBA" id="ARBA00022679"/>
    </source>
</evidence>
<accession>A0A6A6MZ36</accession>
<dbReference type="InterPro" id="IPR005299">
    <property type="entry name" value="MeTrfase_7"/>
</dbReference>
<evidence type="ECO:0000313" key="7">
    <source>
        <dbReference type="EMBL" id="KAF2317423.1"/>
    </source>
</evidence>
<keyword evidence="3" id="KW-0479">Metal-binding</keyword>
<dbReference type="InterPro" id="IPR042086">
    <property type="entry name" value="MeTrfase_capping"/>
</dbReference>
<name>A0A6A6MZ36_HEVBR</name>
<feature type="transmembrane region" description="Helical" evidence="6">
    <location>
        <begin position="500"/>
        <end position="522"/>
    </location>
</feature>
<proteinExistence type="predicted"/>
<feature type="compositionally biased region" description="Polar residues" evidence="5">
    <location>
        <begin position="400"/>
        <end position="415"/>
    </location>
</feature>
<feature type="region of interest" description="Disordered" evidence="5">
    <location>
        <begin position="383"/>
        <end position="415"/>
    </location>
</feature>
<dbReference type="Pfam" id="PF03492">
    <property type="entry name" value="Methyltransf_7"/>
    <property type="match status" value="1"/>
</dbReference>
<dbReference type="SUPFAM" id="SSF53335">
    <property type="entry name" value="S-adenosyl-L-methionine-dependent methyltransferases"/>
    <property type="match status" value="1"/>
</dbReference>
<dbReference type="AlphaFoldDB" id="A0A6A6MZ36"/>